<dbReference type="FunFam" id="3.40.50.800:FF:000012">
    <property type="entry name" value="Histidine--tRNA ligase, cytoplasmic"/>
    <property type="match status" value="1"/>
</dbReference>
<dbReference type="InterPro" id="IPR006195">
    <property type="entry name" value="aa-tRNA-synth_II"/>
</dbReference>
<comment type="catalytic activity">
    <reaction evidence="6">
        <text>tRNA(His) + L-histidine + ATP = L-histidyl-tRNA(His) + AMP + diphosphate + H(+)</text>
        <dbReference type="Rhea" id="RHEA:17313"/>
        <dbReference type="Rhea" id="RHEA-COMP:9665"/>
        <dbReference type="Rhea" id="RHEA-COMP:9689"/>
        <dbReference type="ChEBI" id="CHEBI:15378"/>
        <dbReference type="ChEBI" id="CHEBI:30616"/>
        <dbReference type="ChEBI" id="CHEBI:33019"/>
        <dbReference type="ChEBI" id="CHEBI:57595"/>
        <dbReference type="ChEBI" id="CHEBI:78442"/>
        <dbReference type="ChEBI" id="CHEBI:78527"/>
        <dbReference type="ChEBI" id="CHEBI:456215"/>
        <dbReference type="EC" id="6.1.1.21"/>
    </reaction>
</comment>
<organism evidence="8">
    <name type="scientific">Sesamum angustifolium</name>
    <dbReference type="NCBI Taxonomy" id="2727405"/>
    <lineage>
        <taxon>Eukaryota</taxon>
        <taxon>Viridiplantae</taxon>
        <taxon>Streptophyta</taxon>
        <taxon>Embryophyta</taxon>
        <taxon>Tracheophyta</taxon>
        <taxon>Spermatophyta</taxon>
        <taxon>Magnoliopsida</taxon>
        <taxon>eudicotyledons</taxon>
        <taxon>Gunneridae</taxon>
        <taxon>Pentapetalae</taxon>
        <taxon>asterids</taxon>
        <taxon>lamiids</taxon>
        <taxon>Lamiales</taxon>
        <taxon>Pedaliaceae</taxon>
        <taxon>Sesamum</taxon>
    </lineage>
</organism>
<keyword evidence="5" id="KW-0648">Protein biosynthesis</keyword>
<dbReference type="SUPFAM" id="SSF52954">
    <property type="entry name" value="Class II aaRS ABD-related"/>
    <property type="match status" value="1"/>
</dbReference>
<dbReference type="CDD" id="cd00773">
    <property type="entry name" value="HisRS-like_core"/>
    <property type="match status" value="1"/>
</dbReference>
<comment type="similarity">
    <text evidence="1">Belongs to the class-II aminoacyl-tRNA synthetase family.</text>
</comment>
<dbReference type="GO" id="GO:0005739">
    <property type="term" value="C:mitochondrion"/>
    <property type="evidence" value="ECO:0007669"/>
    <property type="project" value="TreeGrafter"/>
</dbReference>
<dbReference type="Gene3D" id="1.20.200.10">
    <property type="entry name" value="Fumarase/aspartase (Central domain)"/>
    <property type="match status" value="1"/>
</dbReference>
<dbReference type="Pfam" id="PF03129">
    <property type="entry name" value="HGTP_anticodon"/>
    <property type="match status" value="1"/>
</dbReference>
<reference evidence="8" key="1">
    <citation type="submission" date="2020-06" db="EMBL/GenBank/DDBJ databases">
        <authorList>
            <person name="Li T."/>
            <person name="Hu X."/>
            <person name="Zhang T."/>
            <person name="Song X."/>
            <person name="Zhang H."/>
            <person name="Dai N."/>
            <person name="Sheng W."/>
            <person name="Hou X."/>
            <person name="Wei L."/>
        </authorList>
    </citation>
    <scope>NUCLEOTIDE SEQUENCE</scope>
    <source>
        <strain evidence="8">G01</strain>
        <tissue evidence="8">Leaf</tissue>
    </source>
</reference>
<dbReference type="PANTHER" id="PTHR11476:SF7">
    <property type="entry name" value="HISTIDINE--TRNA LIGASE"/>
    <property type="match status" value="1"/>
</dbReference>
<evidence type="ECO:0000256" key="1">
    <source>
        <dbReference type="ARBA" id="ARBA00008226"/>
    </source>
</evidence>
<keyword evidence="3" id="KW-0547">Nucleotide-binding</keyword>
<evidence type="ECO:0000256" key="6">
    <source>
        <dbReference type="ARBA" id="ARBA00047639"/>
    </source>
</evidence>
<dbReference type="GO" id="GO:0005524">
    <property type="term" value="F:ATP binding"/>
    <property type="evidence" value="ECO:0007669"/>
    <property type="project" value="UniProtKB-KW"/>
</dbReference>
<proteinExistence type="inferred from homology"/>
<dbReference type="InterPro" id="IPR036621">
    <property type="entry name" value="Anticodon-bd_dom_sf"/>
</dbReference>
<dbReference type="AlphaFoldDB" id="A0AAW2MB22"/>
<dbReference type="GO" id="GO:0003723">
    <property type="term" value="F:RNA binding"/>
    <property type="evidence" value="ECO:0007669"/>
    <property type="project" value="TreeGrafter"/>
</dbReference>
<dbReference type="Gene3D" id="3.40.50.800">
    <property type="entry name" value="Anticodon-binding domain"/>
    <property type="match status" value="1"/>
</dbReference>
<dbReference type="InterPro" id="IPR045864">
    <property type="entry name" value="aa-tRNA-synth_II/BPL/LPL"/>
</dbReference>
<dbReference type="EC" id="6.1.1.21" evidence="2"/>
<dbReference type="GO" id="GO:0004821">
    <property type="term" value="F:histidine-tRNA ligase activity"/>
    <property type="evidence" value="ECO:0007669"/>
    <property type="project" value="UniProtKB-EC"/>
</dbReference>
<evidence type="ECO:0000256" key="4">
    <source>
        <dbReference type="ARBA" id="ARBA00022840"/>
    </source>
</evidence>
<dbReference type="Pfam" id="PF13393">
    <property type="entry name" value="tRNA-synt_His"/>
    <property type="match status" value="1"/>
</dbReference>
<evidence type="ECO:0000256" key="3">
    <source>
        <dbReference type="ARBA" id="ARBA00022741"/>
    </source>
</evidence>
<dbReference type="InterPro" id="IPR041715">
    <property type="entry name" value="HisRS-like_core"/>
</dbReference>
<dbReference type="GO" id="GO:0005829">
    <property type="term" value="C:cytosol"/>
    <property type="evidence" value="ECO:0007669"/>
    <property type="project" value="TreeGrafter"/>
</dbReference>
<accession>A0AAW2MB22</accession>
<comment type="caution">
    <text evidence="8">The sequence shown here is derived from an EMBL/GenBank/DDBJ whole genome shotgun (WGS) entry which is preliminary data.</text>
</comment>
<dbReference type="PANTHER" id="PTHR11476">
    <property type="entry name" value="HISTIDYL-TRNA SYNTHETASE"/>
    <property type="match status" value="1"/>
</dbReference>
<evidence type="ECO:0000259" key="7">
    <source>
        <dbReference type="PROSITE" id="PS50862"/>
    </source>
</evidence>
<keyword evidence="8" id="KW-0436">Ligase</keyword>
<dbReference type="SUPFAM" id="SSF48557">
    <property type="entry name" value="L-aspartase-like"/>
    <property type="match status" value="1"/>
</dbReference>
<dbReference type="PROSITE" id="PS50862">
    <property type="entry name" value="AA_TRNA_LIGASE_II"/>
    <property type="match status" value="1"/>
</dbReference>
<dbReference type="NCBIfam" id="TIGR00442">
    <property type="entry name" value="hisS"/>
    <property type="match status" value="1"/>
</dbReference>
<reference evidence="8" key="2">
    <citation type="journal article" date="2024" name="Plant">
        <title>Genomic evolution and insights into agronomic trait innovations of Sesamum species.</title>
        <authorList>
            <person name="Miao H."/>
            <person name="Wang L."/>
            <person name="Qu L."/>
            <person name="Liu H."/>
            <person name="Sun Y."/>
            <person name="Le M."/>
            <person name="Wang Q."/>
            <person name="Wei S."/>
            <person name="Zheng Y."/>
            <person name="Lin W."/>
            <person name="Duan Y."/>
            <person name="Cao H."/>
            <person name="Xiong S."/>
            <person name="Wang X."/>
            <person name="Wei L."/>
            <person name="Li C."/>
            <person name="Ma Q."/>
            <person name="Ju M."/>
            <person name="Zhao R."/>
            <person name="Li G."/>
            <person name="Mu C."/>
            <person name="Tian Q."/>
            <person name="Mei H."/>
            <person name="Zhang T."/>
            <person name="Gao T."/>
            <person name="Zhang H."/>
        </authorList>
    </citation>
    <scope>NUCLEOTIDE SEQUENCE</scope>
    <source>
        <strain evidence="8">G01</strain>
    </source>
</reference>
<name>A0AAW2MB22_9LAMI</name>
<evidence type="ECO:0000256" key="2">
    <source>
        <dbReference type="ARBA" id="ARBA00012815"/>
    </source>
</evidence>
<dbReference type="InterPro" id="IPR015807">
    <property type="entry name" value="His-tRNA-ligase"/>
</dbReference>
<evidence type="ECO:0000313" key="8">
    <source>
        <dbReference type="EMBL" id="KAL0327296.1"/>
    </source>
</evidence>
<gene>
    <name evidence="8" type="ORF">Sangu_1807600</name>
</gene>
<dbReference type="GO" id="GO:0032543">
    <property type="term" value="P:mitochondrial translation"/>
    <property type="evidence" value="ECO:0007669"/>
    <property type="project" value="TreeGrafter"/>
</dbReference>
<evidence type="ECO:0000256" key="5">
    <source>
        <dbReference type="ARBA" id="ARBA00022917"/>
    </source>
</evidence>
<keyword evidence="4" id="KW-0067">ATP-binding</keyword>
<sequence>MAAPGRRVVALGGKGSSLSSSSVFEVANGVARISIDSSALSRRSSSSASNSNTKFPFSIPCYFTAEETRASLVLLLSKVLLSSSSSASSQLLEILEQDVLSSDYTLNDVALDDLALFDYSVAAIDGVAAILDHCSSALSSVSDAVAALSCEALRADVSPFNLMDSGDGSSAKDAVAVAADFKVFFNGSKLVNTGKKLLDPSVAEIPSVHGNFREISRSLHSKTRVQLNSGFRAGSAKDMSTALSSLAVSLSNLGDLSVHRAQLLIANSISDVELRSRLSETLVAKCPRADSLEQLCASSQDALRKKDYLLFMHNVYELLDVVRKMISWEAIAAFVSLEGSEIFGDKIQGNNGSVTEPSSGDNVKIDKKSEKKKKVVLGKGTTVLMQFIKDRLLGSGAKANLEKLTQDFLSLLDPRGLGFDDLLTKVKEIVESNESRRLPKLPKGTRDFAKEQMAVREKAFAIIVEVFKRHGAMALDTPAFELRETLMGKYGEDSKLIYDLADQGGELCSLRYDLTVPFARYVAMNGLTSFKRYQVAKVYRRDNPSKGRYREFYQCDFDIAGQFEKMGPDFEVIKILTELLDELDIYDMYEVKLNHRKLLDGMLAICGVPQKKFRTICSSIDKLDKQTFEQIKKEMRISCGFIDQVKTGGKRVLTNSEAELALNELEILFGALAKSKCINKVVFDLSLARGLDYYTGVIFEAVFKGATQVGSIAAGGRYDNLIGMFGTKQVPAVGISLGIERVFAIMEQLQKDKNQDIRATETQILVSILGDDLSLGAEVVSELWGAKLKAEFMVNKRVIKHIDRARGSKIPYMVIVGDQEVNKGIVKLKDVTAAVEYEVPRSGLVEDLQRRLNSTSP</sequence>
<dbReference type="InterPro" id="IPR004154">
    <property type="entry name" value="Anticodon-bd"/>
</dbReference>
<feature type="domain" description="Aminoacyl-transfer RNA synthetases class-II family profile" evidence="7">
    <location>
        <begin position="421"/>
        <end position="746"/>
    </location>
</feature>
<dbReference type="InterPro" id="IPR008948">
    <property type="entry name" value="L-Aspartase-like"/>
</dbReference>
<protein>
    <recommendedName>
        <fullName evidence="2">histidine--tRNA ligase</fullName>
        <ecNumber evidence="2">6.1.1.21</ecNumber>
    </recommendedName>
</protein>
<dbReference type="GO" id="GO:0006427">
    <property type="term" value="P:histidyl-tRNA aminoacylation"/>
    <property type="evidence" value="ECO:0007669"/>
    <property type="project" value="InterPro"/>
</dbReference>
<dbReference type="EMBL" id="JACGWK010000011">
    <property type="protein sequence ID" value="KAL0327296.1"/>
    <property type="molecule type" value="Genomic_DNA"/>
</dbReference>
<dbReference type="Gene3D" id="3.30.930.10">
    <property type="entry name" value="Bira Bifunctional Protein, Domain 2"/>
    <property type="match status" value="1"/>
</dbReference>
<dbReference type="SUPFAM" id="SSF55681">
    <property type="entry name" value="Class II aaRS and biotin synthetases"/>
    <property type="match status" value="1"/>
</dbReference>